<dbReference type="OMA" id="NCNGDHC"/>
<dbReference type="AlphaFoldDB" id="A0A151SXH7"/>
<dbReference type="Proteomes" id="UP000075243">
    <property type="component" value="Chromosome 10"/>
</dbReference>
<organism evidence="1 2">
    <name type="scientific">Cajanus cajan</name>
    <name type="common">Pigeon pea</name>
    <name type="synonym">Cajanus indicus</name>
    <dbReference type="NCBI Taxonomy" id="3821"/>
    <lineage>
        <taxon>Eukaryota</taxon>
        <taxon>Viridiplantae</taxon>
        <taxon>Streptophyta</taxon>
        <taxon>Embryophyta</taxon>
        <taxon>Tracheophyta</taxon>
        <taxon>Spermatophyta</taxon>
        <taxon>Magnoliopsida</taxon>
        <taxon>eudicotyledons</taxon>
        <taxon>Gunneridae</taxon>
        <taxon>Pentapetalae</taxon>
        <taxon>rosids</taxon>
        <taxon>fabids</taxon>
        <taxon>Fabales</taxon>
        <taxon>Fabaceae</taxon>
        <taxon>Papilionoideae</taxon>
        <taxon>50 kb inversion clade</taxon>
        <taxon>NPAAA clade</taxon>
        <taxon>indigoferoid/millettioid clade</taxon>
        <taxon>Phaseoleae</taxon>
        <taxon>Cajanus</taxon>
    </lineage>
</organism>
<accession>A0A151SXH7</accession>
<sequence>MGKEVTLAEWLLKSPIMEKDGNCNGDHCDFKHRYPSVARARTNFSDSGEYTLSLEQPLNGDYTTLSMDFNISSENLLKDEKVNSLTRSQSSRVKKRVSFRLPEVSDTIILYPLEMDFKEC</sequence>
<keyword evidence="2" id="KW-1185">Reference proteome</keyword>
<dbReference type="Gramene" id="C.cajan_14498.t">
    <property type="protein sequence ID" value="C.cajan_14498.t.cds1"/>
    <property type="gene ID" value="C.cajan_14498"/>
</dbReference>
<evidence type="ECO:0000313" key="1">
    <source>
        <dbReference type="EMBL" id="KYP59492.1"/>
    </source>
</evidence>
<reference evidence="1 2" key="1">
    <citation type="journal article" date="2012" name="Nat. Biotechnol.">
        <title>Draft genome sequence of pigeonpea (Cajanus cajan), an orphan legume crop of resource-poor farmers.</title>
        <authorList>
            <person name="Varshney R.K."/>
            <person name="Chen W."/>
            <person name="Li Y."/>
            <person name="Bharti A.K."/>
            <person name="Saxena R.K."/>
            <person name="Schlueter J.A."/>
            <person name="Donoghue M.T."/>
            <person name="Azam S."/>
            <person name="Fan G."/>
            <person name="Whaley A.M."/>
            <person name="Farmer A.D."/>
            <person name="Sheridan J."/>
            <person name="Iwata A."/>
            <person name="Tuteja R."/>
            <person name="Penmetsa R.V."/>
            <person name="Wu W."/>
            <person name="Upadhyaya H.D."/>
            <person name="Yang S.P."/>
            <person name="Shah T."/>
            <person name="Saxena K.B."/>
            <person name="Michael T."/>
            <person name="McCombie W.R."/>
            <person name="Yang B."/>
            <person name="Zhang G."/>
            <person name="Yang H."/>
            <person name="Wang J."/>
            <person name="Spillane C."/>
            <person name="Cook D.R."/>
            <person name="May G.D."/>
            <person name="Xu X."/>
            <person name="Jackson S.A."/>
        </authorList>
    </citation>
    <scope>NUCLEOTIDE SEQUENCE [LARGE SCALE GENOMIC DNA]</scope>
    <source>
        <strain evidence="2">cv. Asha</strain>
    </source>
</reference>
<protein>
    <submittedName>
        <fullName evidence="1">Uncharacterized protein</fullName>
    </submittedName>
</protein>
<gene>
    <name evidence="1" type="ORF">KK1_014928</name>
</gene>
<name>A0A151SXH7_CAJCA</name>
<dbReference type="EMBL" id="CM003612">
    <property type="protein sequence ID" value="KYP59492.1"/>
    <property type="molecule type" value="Genomic_DNA"/>
</dbReference>
<proteinExistence type="predicted"/>
<evidence type="ECO:0000313" key="2">
    <source>
        <dbReference type="Proteomes" id="UP000075243"/>
    </source>
</evidence>